<evidence type="ECO:0000256" key="4">
    <source>
        <dbReference type="ARBA" id="ARBA00022705"/>
    </source>
</evidence>
<evidence type="ECO:0000256" key="3">
    <source>
        <dbReference type="ARBA" id="ARBA00017682"/>
    </source>
</evidence>
<dbReference type="GO" id="GO:0031390">
    <property type="term" value="C:Ctf18 RFC-like complex"/>
    <property type="evidence" value="ECO:0007669"/>
    <property type="project" value="InterPro"/>
</dbReference>
<comment type="similarity">
    <text evidence="1">Belongs to the DCC1 family.</text>
</comment>
<protein>
    <recommendedName>
        <fullName evidence="3">Sister chromatid cohesion protein DCC1</fullName>
    </recommendedName>
</protein>
<evidence type="ECO:0000256" key="1">
    <source>
        <dbReference type="ARBA" id="ARBA00007017"/>
    </source>
</evidence>
<proteinExistence type="inferred from homology"/>
<dbReference type="OrthoDB" id="5199543at2759"/>
<comment type="caution">
    <text evidence="6">The sequence shown here is derived from an EMBL/GenBank/DDBJ whole genome shotgun (WGS) entry which is preliminary data.</text>
</comment>
<keyword evidence="4" id="KW-0235">DNA replication</keyword>
<dbReference type="PANTHER" id="PTHR13395">
    <property type="entry name" value="SISTER CHROMATID COHESION PROTEIN DCC1-RELATED"/>
    <property type="match status" value="1"/>
</dbReference>
<evidence type="ECO:0000313" key="6">
    <source>
        <dbReference type="EMBL" id="KAJ6641389.1"/>
    </source>
</evidence>
<evidence type="ECO:0000256" key="2">
    <source>
        <dbReference type="ARBA" id="ARBA00008468"/>
    </source>
</evidence>
<dbReference type="Pfam" id="PF09724">
    <property type="entry name" value="Dcc1"/>
    <property type="match status" value="1"/>
</dbReference>
<dbReference type="Proteomes" id="UP001151699">
    <property type="component" value="Chromosome B"/>
</dbReference>
<feature type="compositionally biased region" description="Polar residues" evidence="5">
    <location>
        <begin position="243"/>
        <end position="263"/>
    </location>
</feature>
<evidence type="ECO:0000313" key="7">
    <source>
        <dbReference type="Proteomes" id="UP001151699"/>
    </source>
</evidence>
<dbReference type="GO" id="GO:0006260">
    <property type="term" value="P:DNA replication"/>
    <property type="evidence" value="ECO:0007669"/>
    <property type="project" value="UniProtKB-KW"/>
</dbReference>
<organism evidence="6 7">
    <name type="scientific">Pseudolycoriella hygida</name>
    <dbReference type="NCBI Taxonomy" id="35572"/>
    <lineage>
        <taxon>Eukaryota</taxon>
        <taxon>Metazoa</taxon>
        <taxon>Ecdysozoa</taxon>
        <taxon>Arthropoda</taxon>
        <taxon>Hexapoda</taxon>
        <taxon>Insecta</taxon>
        <taxon>Pterygota</taxon>
        <taxon>Neoptera</taxon>
        <taxon>Endopterygota</taxon>
        <taxon>Diptera</taxon>
        <taxon>Nematocera</taxon>
        <taxon>Sciaroidea</taxon>
        <taxon>Sciaridae</taxon>
        <taxon>Pseudolycoriella</taxon>
    </lineage>
</organism>
<feature type="region of interest" description="Disordered" evidence="5">
    <location>
        <begin position="243"/>
        <end position="274"/>
    </location>
</feature>
<reference evidence="6" key="1">
    <citation type="submission" date="2022-07" db="EMBL/GenBank/DDBJ databases">
        <authorList>
            <person name="Trinca V."/>
            <person name="Uliana J.V.C."/>
            <person name="Torres T.T."/>
            <person name="Ward R.J."/>
            <person name="Monesi N."/>
        </authorList>
    </citation>
    <scope>NUCLEOTIDE SEQUENCE</scope>
    <source>
        <strain evidence="6">HSMRA1968</strain>
        <tissue evidence="6">Whole embryos</tissue>
    </source>
</reference>
<dbReference type="PANTHER" id="PTHR13395:SF6">
    <property type="entry name" value="SISTER CHROMATID COHESION PROTEIN DCC1"/>
    <property type="match status" value="1"/>
</dbReference>
<feature type="region of interest" description="Disordered" evidence="5">
    <location>
        <begin position="1"/>
        <end position="32"/>
    </location>
</feature>
<dbReference type="InterPro" id="IPR019128">
    <property type="entry name" value="Dcc1"/>
</dbReference>
<dbReference type="GO" id="GO:0000775">
    <property type="term" value="C:chromosome, centromeric region"/>
    <property type="evidence" value="ECO:0007669"/>
    <property type="project" value="TreeGrafter"/>
</dbReference>
<keyword evidence="7" id="KW-1185">Reference proteome</keyword>
<dbReference type="Pfam" id="PF10046">
    <property type="entry name" value="BLOC1_2"/>
    <property type="match status" value="1"/>
</dbReference>
<comment type="similarity">
    <text evidence="2">Belongs to the BLOC1S2 family.</text>
</comment>
<sequence length="554" mass="63826">MEQKSEGITDSPKKGPTLSTSTSSSFEPLDPHDPSLSRLATKMFQKTHSYVTHELNTSLEDYKLLENMQKLTISKYSDMNQIAENLVTSSAELKQKFDELLPYLAEIDEIEKTVNDLEVAAFKLDAYSLRLESKFNELLKKKYERTAEDVGTMLTYAKLEANKLTPITQTLYYPEGDVNMSDYKLLELNDDVFNQIRKGQVLSFKGGLSEKIVLCTENKTYDVKEAEISNSLLLIPNLKSAQQTSTSPLKSPKNNMSNRSLDSSIEDDDTEQTTTRVLERRPVLKIFHEYFECREIHPRFRKMNDLLQMTRYSGPENEYCIDKSLLFTFQQLLNTIQCSRAEFANGLQEYRVLDVDGRMRVLDYEYEYRILSLMLALISENSWRLDEVDRDETINALNGIAPDCIIEGLFDLYTTKVSEQPAKYQYQEDMVCRIIAQYILQQGSKFHVGDFMSSWQEALPEGMTTDEKYLRGIGIIDKDSNPPCVRALCETNLSTKIMDRLKVLFKTKTRWTLEEIEPYIEYFSTPQLSTSSLMSKYARAITDNGVRLYVTKHG</sequence>
<name>A0A9Q0N0L1_9DIPT</name>
<dbReference type="GO" id="GO:0000785">
    <property type="term" value="C:chromatin"/>
    <property type="evidence" value="ECO:0007669"/>
    <property type="project" value="TreeGrafter"/>
</dbReference>
<dbReference type="InterPro" id="IPR019269">
    <property type="entry name" value="BLOC1_su2"/>
</dbReference>
<feature type="compositionally biased region" description="Basic and acidic residues" evidence="5">
    <location>
        <begin position="1"/>
        <end position="13"/>
    </location>
</feature>
<dbReference type="EMBL" id="WJQU01000002">
    <property type="protein sequence ID" value="KAJ6641389.1"/>
    <property type="molecule type" value="Genomic_DNA"/>
</dbReference>
<feature type="compositionally biased region" description="Polar residues" evidence="5">
    <location>
        <begin position="17"/>
        <end position="26"/>
    </location>
</feature>
<dbReference type="GO" id="GO:0034088">
    <property type="term" value="P:maintenance of mitotic sister chromatid cohesion"/>
    <property type="evidence" value="ECO:0007669"/>
    <property type="project" value="TreeGrafter"/>
</dbReference>
<evidence type="ECO:0000256" key="5">
    <source>
        <dbReference type="SAM" id="MobiDB-lite"/>
    </source>
</evidence>
<accession>A0A9Q0N0L1</accession>
<dbReference type="AlphaFoldDB" id="A0A9Q0N0L1"/>
<gene>
    <name evidence="6" type="primary">dscc1</name>
    <name evidence="6" type="ORF">Bhyg_06328</name>
</gene>